<evidence type="ECO:0000313" key="5">
    <source>
        <dbReference type="Proteomes" id="UP000800041"/>
    </source>
</evidence>
<evidence type="ECO:0000313" key="4">
    <source>
        <dbReference type="EMBL" id="KAF1982066.1"/>
    </source>
</evidence>
<reference evidence="4" key="1">
    <citation type="journal article" date="2020" name="Stud. Mycol.">
        <title>101 Dothideomycetes genomes: a test case for predicting lifestyles and emergence of pathogens.</title>
        <authorList>
            <person name="Haridas S."/>
            <person name="Albert R."/>
            <person name="Binder M."/>
            <person name="Bloem J."/>
            <person name="Labutti K."/>
            <person name="Salamov A."/>
            <person name="Andreopoulos B."/>
            <person name="Baker S."/>
            <person name="Barry K."/>
            <person name="Bills G."/>
            <person name="Bluhm B."/>
            <person name="Cannon C."/>
            <person name="Castanera R."/>
            <person name="Culley D."/>
            <person name="Daum C."/>
            <person name="Ezra D."/>
            <person name="Gonzalez J."/>
            <person name="Henrissat B."/>
            <person name="Kuo A."/>
            <person name="Liang C."/>
            <person name="Lipzen A."/>
            <person name="Lutzoni F."/>
            <person name="Magnuson J."/>
            <person name="Mondo S."/>
            <person name="Nolan M."/>
            <person name="Ohm R."/>
            <person name="Pangilinan J."/>
            <person name="Park H.-J."/>
            <person name="Ramirez L."/>
            <person name="Alfaro M."/>
            <person name="Sun H."/>
            <person name="Tritt A."/>
            <person name="Yoshinaga Y."/>
            <person name="Zwiers L.-H."/>
            <person name="Turgeon B."/>
            <person name="Goodwin S."/>
            <person name="Spatafora J."/>
            <person name="Crous P."/>
            <person name="Grigoriev I."/>
        </authorList>
    </citation>
    <scope>NUCLEOTIDE SEQUENCE</scope>
    <source>
        <strain evidence="4">CBS 113979</strain>
    </source>
</reference>
<dbReference type="EMBL" id="ML977189">
    <property type="protein sequence ID" value="KAF1982066.1"/>
    <property type="molecule type" value="Genomic_DNA"/>
</dbReference>
<organism evidence="4 5">
    <name type="scientific">Aulographum hederae CBS 113979</name>
    <dbReference type="NCBI Taxonomy" id="1176131"/>
    <lineage>
        <taxon>Eukaryota</taxon>
        <taxon>Fungi</taxon>
        <taxon>Dikarya</taxon>
        <taxon>Ascomycota</taxon>
        <taxon>Pezizomycotina</taxon>
        <taxon>Dothideomycetes</taxon>
        <taxon>Pleosporomycetidae</taxon>
        <taxon>Aulographales</taxon>
        <taxon>Aulographaceae</taxon>
    </lineage>
</organism>
<keyword evidence="1" id="KW-0479">Metal-binding</keyword>
<dbReference type="InterPro" id="IPR001878">
    <property type="entry name" value="Znf_CCHC"/>
</dbReference>
<dbReference type="InterPro" id="IPR036875">
    <property type="entry name" value="Znf_CCHC_sf"/>
</dbReference>
<dbReference type="Gene3D" id="4.10.60.10">
    <property type="entry name" value="Zinc finger, CCHC-type"/>
    <property type="match status" value="1"/>
</dbReference>
<keyword evidence="1" id="KW-0862">Zinc</keyword>
<feature type="compositionally biased region" description="Basic and acidic residues" evidence="2">
    <location>
        <begin position="1"/>
        <end position="13"/>
    </location>
</feature>
<dbReference type="Proteomes" id="UP000800041">
    <property type="component" value="Unassembled WGS sequence"/>
</dbReference>
<sequence>MLAESSEARNHANDDDDEETAFYPSEIDEDDEQALNVIYSKYKDKKNFRSSNNSHSKGKRKPREGTGRAGPSRSANISGSFKRSCYNCGKPGHISGNCRKSEDSENDSRLQARERLQTHRPQRKLPITMTSLPTALLTIFRTLTTRKITHQPSMLLGNAYWSFVDD</sequence>
<feature type="region of interest" description="Disordered" evidence="2">
    <location>
        <begin position="1"/>
        <end position="83"/>
    </location>
</feature>
<dbReference type="SUPFAM" id="SSF57756">
    <property type="entry name" value="Retrovirus zinc finger-like domains"/>
    <property type="match status" value="1"/>
</dbReference>
<dbReference type="PROSITE" id="PS50158">
    <property type="entry name" value="ZF_CCHC"/>
    <property type="match status" value="1"/>
</dbReference>
<keyword evidence="1" id="KW-0863">Zinc-finger</keyword>
<dbReference type="GO" id="GO:0008270">
    <property type="term" value="F:zinc ion binding"/>
    <property type="evidence" value="ECO:0007669"/>
    <property type="project" value="UniProtKB-KW"/>
</dbReference>
<dbReference type="GO" id="GO:0003676">
    <property type="term" value="F:nucleic acid binding"/>
    <property type="evidence" value="ECO:0007669"/>
    <property type="project" value="InterPro"/>
</dbReference>
<evidence type="ECO:0000259" key="3">
    <source>
        <dbReference type="PROSITE" id="PS50158"/>
    </source>
</evidence>
<gene>
    <name evidence="4" type="ORF">K402DRAFT_214512</name>
</gene>
<dbReference type="OrthoDB" id="5870588at2759"/>
<evidence type="ECO:0000256" key="2">
    <source>
        <dbReference type="SAM" id="MobiDB-lite"/>
    </source>
</evidence>
<dbReference type="AlphaFoldDB" id="A0A6G1GM80"/>
<accession>A0A6G1GM80</accession>
<evidence type="ECO:0000256" key="1">
    <source>
        <dbReference type="PROSITE-ProRule" id="PRU00047"/>
    </source>
</evidence>
<feature type="compositionally biased region" description="Acidic residues" evidence="2">
    <location>
        <begin position="14"/>
        <end position="33"/>
    </location>
</feature>
<feature type="domain" description="CCHC-type" evidence="3">
    <location>
        <begin position="85"/>
        <end position="100"/>
    </location>
</feature>
<dbReference type="Pfam" id="PF00098">
    <property type="entry name" value="zf-CCHC"/>
    <property type="match status" value="1"/>
</dbReference>
<dbReference type="SMART" id="SM00343">
    <property type="entry name" value="ZnF_C2HC"/>
    <property type="match status" value="1"/>
</dbReference>
<protein>
    <recommendedName>
        <fullName evidence="3">CCHC-type domain-containing protein</fullName>
    </recommendedName>
</protein>
<name>A0A6G1GM80_9PEZI</name>
<keyword evidence="5" id="KW-1185">Reference proteome</keyword>
<proteinExistence type="predicted"/>